<gene>
    <name evidence="1" type="ORF">KUTeg_018361</name>
</gene>
<reference evidence="1 2" key="1">
    <citation type="submission" date="2022-12" db="EMBL/GenBank/DDBJ databases">
        <title>Chromosome-level genome of Tegillarca granosa.</title>
        <authorList>
            <person name="Kim J."/>
        </authorList>
    </citation>
    <scope>NUCLEOTIDE SEQUENCE [LARGE SCALE GENOMIC DNA]</scope>
    <source>
        <strain evidence="1">Teg-2019</strain>
        <tissue evidence="1">Adductor muscle</tissue>
    </source>
</reference>
<evidence type="ECO:0000313" key="1">
    <source>
        <dbReference type="EMBL" id="KAJ8304778.1"/>
    </source>
</evidence>
<evidence type="ECO:0000313" key="2">
    <source>
        <dbReference type="Proteomes" id="UP001217089"/>
    </source>
</evidence>
<organism evidence="1 2">
    <name type="scientific">Tegillarca granosa</name>
    <name type="common">Malaysian cockle</name>
    <name type="synonym">Anadara granosa</name>
    <dbReference type="NCBI Taxonomy" id="220873"/>
    <lineage>
        <taxon>Eukaryota</taxon>
        <taxon>Metazoa</taxon>
        <taxon>Spiralia</taxon>
        <taxon>Lophotrochozoa</taxon>
        <taxon>Mollusca</taxon>
        <taxon>Bivalvia</taxon>
        <taxon>Autobranchia</taxon>
        <taxon>Pteriomorphia</taxon>
        <taxon>Arcoida</taxon>
        <taxon>Arcoidea</taxon>
        <taxon>Arcidae</taxon>
        <taxon>Tegillarca</taxon>
    </lineage>
</organism>
<dbReference type="Proteomes" id="UP001217089">
    <property type="component" value="Unassembled WGS sequence"/>
</dbReference>
<proteinExistence type="predicted"/>
<name>A0ABQ9EHN4_TEGGR</name>
<comment type="caution">
    <text evidence="1">The sequence shown here is derived from an EMBL/GenBank/DDBJ whole genome shotgun (WGS) entry which is preliminary data.</text>
</comment>
<protein>
    <submittedName>
        <fullName evidence="1">Uncharacterized protein</fullName>
    </submittedName>
</protein>
<dbReference type="EMBL" id="JARBDR010000903">
    <property type="protein sequence ID" value="KAJ8304778.1"/>
    <property type="molecule type" value="Genomic_DNA"/>
</dbReference>
<accession>A0ABQ9EHN4</accession>
<sequence>MMVAQKPRRTNNKCNIFHLQQRLKLDALFPFFKREQQKWMFYFHSSAEKKDAYWVVQFSREMKNKFIFNLHNMHLCYFVLKTSLKEKLSCYNIYSVKNEEI</sequence>
<keyword evidence="2" id="KW-1185">Reference proteome</keyword>